<sequence>MAKYASAHINSDYPEQWRLKIMSTIFKYGPTWAKRLEIQEKVRALTDEEVSKGSISIYNNAANPDSDPTTDTWDTLPGINTQNASLHKRGKLEGYAMVDTILRTDVTTDFINQFKKFFITVLSPQRPLWYPSVGGDDETACMLNNDMTYGNYTTDTFEEMFPTVSDFIDYYKNCGIPTTIPEA</sequence>
<evidence type="ECO:0000313" key="1">
    <source>
        <dbReference type="EMBL" id="DAD80921.1"/>
    </source>
</evidence>
<organism evidence="1">
    <name type="scientific">virus sp. ctK6s94</name>
    <dbReference type="NCBI Taxonomy" id="2826798"/>
    <lineage>
        <taxon>Viruses</taxon>
    </lineage>
</organism>
<accession>A0A8S5MF13</accession>
<proteinExistence type="predicted"/>
<name>A0A8S5MF13_9VIRU</name>
<reference evidence="1" key="1">
    <citation type="journal article" date="2021" name="Proc. Natl. Acad. Sci. U.S.A.">
        <title>A Catalog of Tens of Thousands of Viruses from Human Metagenomes Reveals Hidden Associations with Chronic Diseases.</title>
        <authorList>
            <person name="Tisza M.J."/>
            <person name="Buck C.B."/>
        </authorList>
    </citation>
    <scope>NUCLEOTIDE SEQUENCE</scope>
    <source>
        <strain evidence="1">CtK6s94</strain>
    </source>
</reference>
<protein>
    <submittedName>
        <fullName evidence="1">Uncharacterized protein</fullName>
    </submittedName>
</protein>
<dbReference type="EMBL" id="BK014891">
    <property type="protein sequence ID" value="DAD80921.1"/>
    <property type="molecule type" value="Genomic_DNA"/>
</dbReference>